<dbReference type="OrthoDB" id="1891078at2"/>
<dbReference type="InterPro" id="IPR032330">
    <property type="entry name" value="EF-G-binding_C"/>
</dbReference>
<evidence type="ECO:0000313" key="4">
    <source>
        <dbReference type="EMBL" id="SIR36774.1"/>
    </source>
</evidence>
<feature type="domain" description="Elongation factor G-binding protein C-terminal treble-clef zinc-finger" evidence="2">
    <location>
        <begin position="100"/>
        <end position="203"/>
    </location>
</feature>
<dbReference type="InterPro" id="IPR010841">
    <property type="entry name" value="EF-G-binding_N"/>
</dbReference>
<dbReference type="Gene3D" id="1.20.1280.250">
    <property type="match status" value="1"/>
</dbReference>
<accession>A0A1N7ACP7</accession>
<dbReference type="InterPro" id="IPR038344">
    <property type="entry name" value="EF-G_N_sf"/>
</dbReference>
<proteinExistence type="predicted"/>
<name>A0A1N7ACP7_9BACI</name>
<keyword evidence="3" id="KW-0251">Elongation factor</keyword>
<keyword evidence="4" id="KW-0862">Zinc</keyword>
<dbReference type="EMBL" id="MWSK01000007">
    <property type="protein sequence ID" value="OXS75773.1"/>
    <property type="molecule type" value="Genomic_DNA"/>
</dbReference>
<reference evidence="4 5" key="1">
    <citation type="submission" date="2017-01" db="EMBL/GenBank/DDBJ databases">
        <authorList>
            <person name="Mah S.A."/>
            <person name="Swanson W.J."/>
            <person name="Moy G.W."/>
            <person name="Vacquier V.D."/>
        </authorList>
    </citation>
    <scope>NUCLEOTIDE SEQUENCE [LARGE SCALE GENOMIC DNA]</scope>
    <source>
        <strain evidence="4 5">NIO-1016</strain>
    </source>
</reference>
<protein>
    <submittedName>
        <fullName evidence="3">Elongation factor G-binding protein</fullName>
    </submittedName>
    <submittedName>
        <fullName evidence="4">FBP C-terminal treble-clef zinc-finger</fullName>
    </submittedName>
</protein>
<dbReference type="Pfam" id="PF16571">
    <property type="entry name" value="FBP_C"/>
    <property type="match status" value="1"/>
</dbReference>
<reference evidence="6" key="2">
    <citation type="submission" date="2017-03" db="EMBL/GenBank/DDBJ databases">
        <title>Bacillus sp. V-88(T) DSM27956, whole genome shotgun sequencing project.</title>
        <authorList>
            <person name="Dastager S.G."/>
            <person name="Neurgaonkar P.S."/>
            <person name="Dharne M.S."/>
        </authorList>
    </citation>
    <scope>NUCLEOTIDE SEQUENCE [LARGE SCALE GENOMIC DNA]</scope>
    <source>
        <strain evidence="6">DSM 25145</strain>
    </source>
</reference>
<dbReference type="GO" id="GO:0003746">
    <property type="term" value="F:translation elongation factor activity"/>
    <property type="evidence" value="ECO:0007669"/>
    <property type="project" value="UniProtKB-KW"/>
</dbReference>
<keyword evidence="4" id="KW-0479">Metal-binding</keyword>
<sequence>MDPFMKSDQYHFLKHQAKLLASAYGSVNDASVLEALTSLAQEKAVGLFEQLTSEQKLLLEPINAVKDREGADAFAASLKAYVIPFPDLTEQALKKAFPKVKKLEVPPLEEVDFKETSYVRWHDAGANKTYIVFEKDGRLAGVRGLMKNEGIKGICSICNGHEDIALFMSESKKTVQGTSVKRGNYICKSSLVCNENIQSREKLIEWMARLTQ</sequence>
<keyword evidence="3" id="KW-0648">Protein biosynthesis</keyword>
<dbReference type="EMBL" id="FTLX01000007">
    <property type="protein sequence ID" value="SIR36774.1"/>
    <property type="molecule type" value="Genomic_DNA"/>
</dbReference>
<organism evidence="4 5">
    <name type="scientific">Domibacillus enclensis</name>
    <dbReference type="NCBI Taxonomy" id="1017273"/>
    <lineage>
        <taxon>Bacteria</taxon>
        <taxon>Bacillati</taxon>
        <taxon>Bacillota</taxon>
        <taxon>Bacilli</taxon>
        <taxon>Bacillales</taxon>
        <taxon>Bacillaceae</taxon>
        <taxon>Domibacillus</taxon>
    </lineage>
</organism>
<keyword evidence="6" id="KW-1185">Reference proteome</keyword>
<dbReference type="AlphaFoldDB" id="A0A1N7ACP7"/>
<dbReference type="Pfam" id="PF07299">
    <property type="entry name" value="EF-G-binding_N"/>
    <property type="match status" value="1"/>
</dbReference>
<evidence type="ECO:0000259" key="2">
    <source>
        <dbReference type="Pfam" id="PF16571"/>
    </source>
</evidence>
<evidence type="ECO:0000259" key="1">
    <source>
        <dbReference type="Pfam" id="PF07299"/>
    </source>
</evidence>
<evidence type="ECO:0000313" key="5">
    <source>
        <dbReference type="Proteomes" id="UP000186385"/>
    </source>
</evidence>
<evidence type="ECO:0000313" key="3">
    <source>
        <dbReference type="EMBL" id="OXS75773.1"/>
    </source>
</evidence>
<gene>
    <name evidence="3" type="ORF">B1B05_14680</name>
    <name evidence="4" type="ORF">SAMN05443094_107157</name>
</gene>
<dbReference type="STRING" id="1017273.SAMN05443094_107157"/>
<feature type="domain" description="Elongation factor G-binding protein N-terminal" evidence="1">
    <location>
        <begin position="4"/>
        <end position="86"/>
    </location>
</feature>
<keyword evidence="4" id="KW-0863">Zinc-finger</keyword>
<dbReference type="Proteomes" id="UP000186385">
    <property type="component" value="Unassembled WGS sequence"/>
</dbReference>
<dbReference type="CDD" id="cd16342">
    <property type="entry name" value="FusC_FusB"/>
    <property type="match status" value="1"/>
</dbReference>
<evidence type="ECO:0000313" key="6">
    <source>
        <dbReference type="Proteomes" id="UP000215545"/>
    </source>
</evidence>
<reference evidence="3" key="3">
    <citation type="submission" date="2017-03" db="EMBL/GenBank/DDBJ databases">
        <authorList>
            <person name="Dastager S.G."/>
            <person name="Neurgaonkar P.S."/>
            <person name="Dharne M.S."/>
        </authorList>
    </citation>
    <scope>NUCLEOTIDE SEQUENCE</scope>
    <source>
        <strain evidence="3">DSM 25145</strain>
    </source>
</reference>
<dbReference type="Proteomes" id="UP000215545">
    <property type="component" value="Unassembled WGS sequence"/>
</dbReference>
<dbReference type="GO" id="GO:0008270">
    <property type="term" value="F:zinc ion binding"/>
    <property type="evidence" value="ECO:0007669"/>
    <property type="project" value="UniProtKB-KW"/>
</dbReference>